<dbReference type="AlphaFoldDB" id="A0A0L1JDJ6"/>
<dbReference type="RefSeq" id="XP_015410710.1">
    <property type="nucleotide sequence ID" value="XM_015548091.1"/>
</dbReference>
<proteinExistence type="predicted"/>
<comment type="caution">
    <text evidence="2">The sequence shown here is derived from an EMBL/GenBank/DDBJ whole genome shotgun (WGS) entry which is preliminary data.</text>
</comment>
<feature type="coiled-coil region" evidence="1">
    <location>
        <begin position="665"/>
        <end position="692"/>
    </location>
</feature>
<name>A0A0L1JDJ6_ASPN3</name>
<gene>
    <name evidence="2" type="ORF">ANOM_002834</name>
</gene>
<reference evidence="2 3" key="1">
    <citation type="submission" date="2014-06" db="EMBL/GenBank/DDBJ databases">
        <title>The Genome of the Aflatoxigenic Filamentous Fungus Aspergillus nomius.</title>
        <authorList>
            <person name="Moore M.G."/>
            <person name="Shannon B.M."/>
            <person name="Brian M.M."/>
        </authorList>
    </citation>
    <scope>NUCLEOTIDE SEQUENCE [LARGE SCALE GENOMIC DNA]</scope>
    <source>
        <strain evidence="2 3">NRRL 13137</strain>
    </source>
</reference>
<keyword evidence="1" id="KW-0175">Coiled coil</keyword>
<evidence type="ECO:0000256" key="1">
    <source>
        <dbReference type="SAM" id="Coils"/>
    </source>
</evidence>
<dbReference type="EMBL" id="JNOM01000024">
    <property type="protein sequence ID" value="KNG89787.1"/>
    <property type="molecule type" value="Genomic_DNA"/>
</dbReference>
<dbReference type="GeneID" id="26804638"/>
<dbReference type="OrthoDB" id="185373at2759"/>
<dbReference type="Proteomes" id="UP000037505">
    <property type="component" value="Unassembled WGS sequence"/>
</dbReference>
<dbReference type="STRING" id="1509407.A0A0L1JDJ6"/>
<accession>A0A0L1JDJ6</accession>
<evidence type="ECO:0000313" key="3">
    <source>
        <dbReference type="Proteomes" id="UP000037505"/>
    </source>
</evidence>
<protein>
    <submittedName>
        <fullName evidence="2">Uncharacterized protein</fullName>
    </submittedName>
</protein>
<feature type="coiled-coil region" evidence="1">
    <location>
        <begin position="63"/>
        <end position="97"/>
    </location>
</feature>
<sequence>MQSLWSRAASARSSCHCVSCLSTATPGLTSRAASAASKRRLRIGNSVTALYTSIFAAAALADAQAKDQRRHEWQEKIAAVKEEVNELVDEEQRLLATIAARRKRRSLFNGVLTSRQYSTSARSSPVGIQNTTRSVPIPSLAADVRSQDNYEARIEDGIQTYLDKGDEYDGKALEDLVAESDDPVQNDIQEEFGFSFEDDAYPEWLSYDIVRQKVIRKLAVKQLAIRLLLRPAIAHSYMGLRMKYISDSSVPKLNVAELLHELNQIRIRLQELKTKRDMNIDDLAKDLRVRNIKEMAWENAKLNKEARRDTDLYLEGTMSLQELLLRLSSNLLQATDPDRPFCLGMMLYTFTKSRQNDLGDLVLKTVLPNKFPLNSTFILSIISFYRKSKNLKAFDLFLEMLCGESYPVDLSTMGYFKRTVINGVEISIPPSNMTNSVMYSALIIACLRFDQPDRADAYQQAARAAGYMDDFATLYAYLKFYGIRRDWKKGVETIKRSLAFMASSTEHESHLLERLVVLMVHLCDACDRHDVSEAIIVAAVENGFDWRSAQKQADVKFSFDPHFRRWHVAEDSSTIRATKDKPLWERSCAFVNTVGEQLNDLTLPEEEGSARKWHKLVGTYSQEVLSAVLAGRAAEYKKPEEDGQQNLLKTFDVENNRFYNAEATAKAHQKEIMALKDQVAQLKRMVFDLTKQSALSHSQSSPQDLGQLKDKLRHTNSRVVEPSAVNIRYVEN</sequence>
<organism evidence="2 3">
    <name type="scientific">Aspergillus nomiae NRRL (strain ATCC 15546 / NRRL 13137 / CBS 260.88 / M93)</name>
    <dbReference type="NCBI Taxonomy" id="1509407"/>
    <lineage>
        <taxon>Eukaryota</taxon>
        <taxon>Fungi</taxon>
        <taxon>Dikarya</taxon>
        <taxon>Ascomycota</taxon>
        <taxon>Pezizomycotina</taxon>
        <taxon>Eurotiomycetes</taxon>
        <taxon>Eurotiomycetidae</taxon>
        <taxon>Eurotiales</taxon>
        <taxon>Aspergillaceae</taxon>
        <taxon>Aspergillus</taxon>
        <taxon>Aspergillus subgen. Circumdati</taxon>
    </lineage>
</organism>
<keyword evidence="3" id="KW-1185">Reference proteome</keyword>
<evidence type="ECO:0000313" key="2">
    <source>
        <dbReference type="EMBL" id="KNG89787.1"/>
    </source>
</evidence>